<evidence type="ECO:0000256" key="2">
    <source>
        <dbReference type="ARBA" id="ARBA00022525"/>
    </source>
</evidence>
<comment type="caution">
    <text evidence="7">The sequence shown here is derived from an EMBL/GenBank/DDBJ whole genome shotgun (WGS) entry which is preliminary data.</text>
</comment>
<dbReference type="InterPro" id="IPR002350">
    <property type="entry name" value="Kazal_dom"/>
</dbReference>
<dbReference type="Pfam" id="PF00050">
    <property type="entry name" value="Kazal_1"/>
    <property type="match status" value="1"/>
</dbReference>
<accession>A0A226DPD7</accession>
<evidence type="ECO:0000256" key="3">
    <source>
        <dbReference type="ARBA" id="ARBA00023157"/>
    </source>
</evidence>
<keyword evidence="3" id="KW-1015">Disulfide bond</keyword>
<dbReference type="EMBL" id="LNIX01000015">
    <property type="protein sequence ID" value="OXA46517.1"/>
    <property type="molecule type" value="Genomic_DNA"/>
</dbReference>
<keyword evidence="2" id="KW-0964">Secreted</keyword>
<feature type="compositionally biased region" description="Pro residues" evidence="4">
    <location>
        <begin position="199"/>
        <end position="227"/>
    </location>
</feature>
<protein>
    <recommendedName>
        <fullName evidence="6">Kazal-like domain-containing protein</fullName>
    </recommendedName>
</protein>
<name>A0A226DPD7_FOLCA</name>
<organism evidence="7 8">
    <name type="scientific">Folsomia candida</name>
    <name type="common">Springtail</name>
    <dbReference type="NCBI Taxonomy" id="158441"/>
    <lineage>
        <taxon>Eukaryota</taxon>
        <taxon>Metazoa</taxon>
        <taxon>Ecdysozoa</taxon>
        <taxon>Arthropoda</taxon>
        <taxon>Hexapoda</taxon>
        <taxon>Collembola</taxon>
        <taxon>Entomobryomorpha</taxon>
        <taxon>Isotomoidea</taxon>
        <taxon>Isotomidae</taxon>
        <taxon>Proisotominae</taxon>
        <taxon>Folsomia</taxon>
    </lineage>
</organism>
<sequence length="248" mass="26005">MKPSQLVVFVVLASSQLGDGRQSWNRGHRSGMNLHGAVIKIGIEAGNVTVLTEKDNDEDDAGLEIDHKQLELERSDDDELFDDDVNAEEEEKKFSTRQDPGCVGKCICIELYQPVCGSDGVTYGNLCKLNCVSNCVGGRIKMASLGACSLTGGGGGWRPPQNGGGGGGGWTGGGGGWTGGGSGWAGGGAWASGGGGWRPPNPTPAFPTYPPPQPQIPQKPPQYPRPQQPQGGPGAINCYYCNIYIQSR</sequence>
<evidence type="ECO:0000256" key="4">
    <source>
        <dbReference type="SAM" id="MobiDB-lite"/>
    </source>
</evidence>
<dbReference type="CDD" id="cd00104">
    <property type="entry name" value="KAZAL_FS"/>
    <property type="match status" value="1"/>
</dbReference>
<dbReference type="OrthoDB" id="126772at2759"/>
<dbReference type="SMART" id="SM00280">
    <property type="entry name" value="KAZAL"/>
    <property type="match status" value="1"/>
</dbReference>
<dbReference type="PANTHER" id="PTHR21179">
    <property type="entry name" value="SERINE-TYPE ENDOPEPTIDASE INHIBITOR"/>
    <property type="match status" value="1"/>
</dbReference>
<dbReference type="AlphaFoldDB" id="A0A226DPD7"/>
<dbReference type="PROSITE" id="PS51465">
    <property type="entry name" value="KAZAL_2"/>
    <property type="match status" value="1"/>
</dbReference>
<dbReference type="GO" id="GO:0005576">
    <property type="term" value="C:extracellular region"/>
    <property type="evidence" value="ECO:0007669"/>
    <property type="project" value="UniProtKB-SubCell"/>
</dbReference>
<dbReference type="Gene3D" id="3.30.60.30">
    <property type="match status" value="1"/>
</dbReference>
<feature type="region of interest" description="Disordered" evidence="4">
    <location>
        <begin position="182"/>
        <end position="235"/>
    </location>
</feature>
<dbReference type="SUPFAM" id="SSF100895">
    <property type="entry name" value="Kazal-type serine protease inhibitors"/>
    <property type="match status" value="1"/>
</dbReference>
<dbReference type="PANTHER" id="PTHR21179:SF0">
    <property type="entry name" value="SERINE PROTEASE INHIBITOR KAZAL-TYPE 4"/>
    <property type="match status" value="1"/>
</dbReference>
<dbReference type="GO" id="GO:0004867">
    <property type="term" value="F:serine-type endopeptidase inhibitor activity"/>
    <property type="evidence" value="ECO:0007669"/>
    <property type="project" value="InterPro"/>
</dbReference>
<dbReference type="Proteomes" id="UP000198287">
    <property type="component" value="Unassembled WGS sequence"/>
</dbReference>
<dbReference type="InterPro" id="IPR039932">
    <property type="entry name" value="Spink4-like"/>
</dbReference>
<evidence type="ECO:0000259" key="6">
    <source>
        <dbReference type="PROSITE" id="PS51465"/>
    </source>
</evidence>
<dbReference type="PROSITE" id="PS00282">
    <property type="entry name" value="KAZAL_1"/>
    <property type="match status" value="1"/>
</dbReference>
<keyword evidence="5" id="KW-0732">Signal</keyword>
<feature type="compositionally biased region" description="Gly residues" evidence="4">
    <location>
        <begin position="182"/>
        <end position="197"/>
    </location>
</feature>
<proteinExistence type="predicted"/>
<evidence type="ECO:0000256" key="1">
    <source>
        <dbReference type="ARBA" id="ARBA00004613"/>
    </source>
</evidence>
<evidence type="ECO:0000256" key="5">
    <source>
        <dbReference type="SAM" id="SignalP"/>
    </source>
</evidence>
<keyword evidence="8" id="KW-1185">Reference proteome</keyword>
<dbReference type="InterPro" id="IPR036058">
    <property type="entry name" value="Kazal_dom_sf"/>
</dbReference>
<feature type="signal peptide" evidence="5">
    <location>
        <begin position="1"/>
        <end position="20"/>
    </location>
</feature>
<feature type="chain" id="PRO_5012917572" description="Kazal-like domain-containing protein" evidence="5">
    <location>
        <begin position="21"/>
        <end position="248"/>
    </location>
</feature>
<feature type="domain" description="Kazal-like" evidence="6">
    <location>
        <begin position="96"/>
        <end position="150"/>
    </location>
</feature>
<reference evidence="7 8" key="1">
    <citation type="submission" date="2015-12" db="EMBL/GenBank/DDBJ databases">
        <title>The genome of Folsomia candida.</title>
        <authorList>
            <person name="Faddeeva A."/>
            <person name="Derks M.F."/>
            <person name="Anvar Y."/>
            <person name="Smit S."/>
            <person name="Van Straalen N."/>
            <person name="Roelofs D."/>
        </authorList>
    </citation>
    <scope>NUCLEOTIDE SEQUENCE [LARGE SCALE GENOMIC DNA]</scope>
    <source>
        <strain evidence="7 8">VU population</strain>
        <tissue evidence="7">Whole body</tissue>
    </source>
</reference>
<gene>
    <name evidence="7" type="ORF">Fcan01_18762</name>
</gene>
<evidence type="ECO:0000313" key="8">
    <source>
        <dbReference type="Proteomes" id="UP000198287"/>
    </source>
</evidence>
<evidence type="ECO:0000313" key="7">
    <source>
        <dbReference type="EMBL" id="OXA46517.1"/>
    </source>
</evidence>
<comment type="subcellular location">
    <subcellularLocation>
        <location evidence="1">Secreted</location>
    </subcellularLocation>
</comment>